<accession>A0A495QZF4</accession>
<dbReference type="Proteomes" id="UP000274601">
    <property type="component" value="Unassembled WGS sequence"/>
</dbReference>
<evidence type="ECO:0000313" key="3">
    <source>
        <dbReference type="Proteomes" id="UP000274601"/>
    </source>
</evidence>
<keyword evidence="3" id="KW-1185">Reference proteome</keyword>
<comment type="caution">
    <text evidence="2">The sequence shown here is derived from an EMBL/GenBank/DDBJ whole genome shotgun (WGS) entry which is preliminary data.</text>
</comment>
<evidence type="ECO:0000256" key="1">
    <source>
        <dbReference type="SAM" id="Phobius"/>
    </source>
</evidence>
<name>A0A495QZF4_9ACTN</name>
<dbReference type="AlphaFoldDB" id="A0A495QZF4"/>
<keyword evidence="1" id="KW-1133">Transmembrane helix</keyword>
<feature type="transmembrane region" description="Helical" evidence="1">
    <location>
        <begin position="496"/>
        <end position="514"/>
    </location>
</feature>
<organism evidence="2 3">
    <name type="scientific">Actinomadura pelletieri DSM 43383</name>
    <dbReference type="NCBI Taxonomy" id="1120940"/>
    <lineage>
        <taxon>Bacteria</taxon>
        <taxon>Bacillati</taxon>
        <taxon>Actinomycetota</taxon>
        <taxon>Actinomycetes</taxon>
        <taxon>Streptosporangiales</taxon>
        <taxon>Thermomonosporaceae</taxon>
        <taxon>Actinomadura</taxon>
    </lineage>
</organism>
<dbReference type="EMBL" id="RBWU01000001">
    <property type="protein sequence ID" value="RKS79573.1"/>
    <property type="molecule type" value="Genomic_DNA"/>
</dbReference>
<keyword evidence="1" id="KW-0812">Transmembrane</keyword>
<evidence type="ECO:0000313" key="2">
    <source>
        <dbReference type="EMBL" id="RKS79573.1"/>
    </source>
</evidence>
<sequence length="613" mass="69696">MYRREHTAKFSKSGIYYSFCFSLPRKVDIAKVAHKLLEAGIAKTAVSPKDGEVKLAPQYSELLGVQKMAQGIADMEAAFSGKMKVSAWVRRHPKLAVSLAKNIFVGRLTSPWRKSERKSEEETTSNVTHRQEMLDAVESIEKEIATDRALLAIHAMYDQKFYTQDYLSGEPFIRLSLRNFSGKNDFLANETLEVFLVLHRSGVAIMTFAAPIEDGISTDSLIAGESAAGLVFSQTTTCEDLWKNARPYSESYKTLVVEDEKYDGTHWRTIEWREPIDLAYIFSLYQERVIAACGGRWTEAQEEWLCYPTLILGKLDCCKTRSRWIKRHRVELAGLVGRMASYQDMSPNFVDYLLERDKSVQRSRSSYYLSSNTVFVEWDFVDDDDNGYPRVEDAFRLVLIENFLLQYWQIRDLDILISRTRIWTRKTLEKMQHDVIMGLEEQRMTMIKWGNAQDIVTDILVEAKVDRLQARVTSRLGTLTQLIGAMTAAATARRGFVISMFGLTVAALLGMPALSKSLDVISGASFPNFLHFAEEPIVAFARGGDSSTLKVYLVLIALILSIACVNLAWRSRLRVSRKGLGKFGMQWEGEDLIIREPDVSYRHGRPVFSESMD</sequence>
<feature type="transmembrane region" description="Helical" evidence="1">
    <location>
        <begin position="551"/>
        <end position="569"/>
    </location>
</feature>
<reference evidence="2 3" key="1">
    <citation type="submission" date="2018-10" db="EMBL/GenBank/DDBJ databases">
        <title>Genomic Encyclopedia of Archaeal and Bacterial Type Strains, Phase II (KMG-II): from individual species to whole genera.</title>
        <authorList>
            <person name="Goeker M."/>
        </authorList>
    </citation>
    <scope>NUCLEOTIDE SEQUENCE [LARGE SCALE GENOMIC DNA]</scope>
    <source>
        <strain evidence="2 3">DSM 43383</strain>
    </source>
</reference>
<protein>
    <submittedName>
        <fullName evidence="2">Uncharacterized protein</fullName>
    </submittedName>
</protein>
<gene>
    <name evidence="2" type="ORF">BZB76_1046</name>
</gene>
<proteinExistence type="predicted"/>
<keyword evidence="1" id="KW-0472">Membrane</keyword>